<dbReference type="SUPFAM" id="SSF53098">
    <property type="entry name" value="Ribonuclease H-like"/>
    <property type="match status" value="1"/>
</dbReference>
<evidence type="ECO:0000259" key="21">
    <source>
        <dbReference type="Pfam" id="PF00136"/>
    </source>
</evidence>
<dbReference type="EMBL" id="KV440978">
    <property type="protein sequence ID" value="OAD74983.1"/>
    <property type="molecule type" value="Genomic_DNA"/>
</dbReference>
<dbReference type="PROSITE" id="PS00116">
    <property type="entry name" value="DNA_POLYMERASE_B"/>
    <property type="match status" value="1"/>
</dbReference>
<comment type="similarity">
    <text evidence="3 20">Belongs to the DNA polymerase type-B family.</text>
</comment>
<protein>
    <recommendedName>
        <fullName evidence="20">DNA polymerase</fullName>
        <ecNumber evidence="20">2.7.7.7</ecNumber>
    </recommendedName>
</protein>
<evidence type="ECO:0000256" key="12">
    <source>
        <dbReference type="ARBA" id="ARBA00022932"/>
    </source>
</evidence>
<dbReference type="PANTHER" id="PTHR45812:SF1">
    <property type="entry name" value="DNA POLYMERASE ZETA CATALYTIC SUBUNIT"/>
    <property type="match status" value="1"/>
</dbReference>
<name>A0A162UGC7_PHYB8</name>
<keyword evidence="7 20" id="KW-0235">DNA replication</keyword>
<keyword evidence="8 20" id="KW-0479">Metal-binding</keyword>
<dbReference type="InterPro" id="IPR025687">
    <property type="entry name" value="Znf-C4pol"/>
</dbReference>
<dbReference type="FunFam" id="3.30.420.10:FF:000024">
    <property type="entry name" value="DNA polymerase zeta catalytic subunit"/>
    <property type="match status" value="1"/>
</dbReference>
<dbReference type="GO" id="GO:0042276">
    <property type="term" value="P:error-prone translesion synthesis"/>
    <property type="evidence" value="ECO:0007669"/>
    <property type="project" value="TreeGrafter"/>
</dbReference>
<dbReference type="GO" id="GO:0016035">
    <property type="term" value="C:zeta DNA polymerase complex"/>
    <property type="evidence" value="ECO:0007669"/>
    <property type="project" value="InterPro"/>
</dbReference>
<keyword evidence="5 20" id="KW-0808">Transferase</keyword>
<comment type="subcellular location">
    <subcellularLocation>
        <location evidence="2 20">Nucleus</location>
    </subcellularLocation>
</comment>
<evidence type="ECO:0000256" key="5">
    <source>
        <dbReference type="ARBA" id="ARBA00022679"/>
    </source>
</evidence>
<keyword evidence="11 20" id="KW-0862">Zinc</keyword>
<keyword evidence="6 20" id="KW-0548">Nucleotidyltransferase</keyword>
<dbReference type="InterPro" id="IPR006133">
    <property type="entry name" value="DNA-dir_DNA_pol_B_exonuc"/>
</dbReference>
<dbReference type="InterPro" id="IPR012337">
    <property type="entry name" value="RNaseH-like_sf"/>
</dbReference>
<dbReference type="InterPro" id="IPR042087">
    <property type="entry name" value="DNA_pol_B_thumb"/>
</dbReference>
<dbReference type="EC" id="2.7.7.7" evidence="20"/>
<evidence type="ECO:0000256" key="8">
    <source>
        <dbReference type="ARBA" id="ARBA00022723"/>
    </source>
</evidence>
<keyword evidence="17 20" id="KW-0539">Nucleus</keyword>
<evidence type="ECO:0000256" key="6">
    <source>
        <dbReference type="ARBA" id="ARBA00022695"/>
    </source>
</evidence>
<dbReference type="InterPro" id="IPR006172">
    <property type="entry name" value="DNA-dir_DNA_pol_B"/>
</dbReference>
<reference evidence="25" key="1">
    <citation type="submission" date="2015-06" db="EMBL/GenBank/DDBJ databases">
        <title>Expansion of signal transduction pathways in fungi by whole-genome duplication.</title>
        <authorList>
            <consortium name="DOE Joint Genome Institute"/>
            <person name="Corrochano L.M."/>
            <person name="Kuo A."/>
            <person name="Marcet-Houben M."/>
            <person name="Polaino S."/>
            <person name="Salamov A."/>
            <person name="Villalobos J.M."/>
            <person name="Alvarez M.I."/>
            <person name="Avalos J."/>
            <person name="Benito E.P."/>
            <person name="Benoit I."/>
            <person name="Burger G."/>
            <person name="Camino L.P."/>
            <person name="Canovas D."/>
            <person name="Cerda-Olmedo E."/>
            <person name="Cheng J.-F."/>
            <person name="Dominguez A."/>
            <person name="Elias M."/>
            <person name="Eslava A.P."/>
            <person name="Glaser F."/>
            <person name="Grimwood J."/>
            <person name="Gutierrez G."/>
            <person name="Heitman J."/>
            <person name="Henrissat B."/>
            <person name="Iturriaga E.A."/>
            <person name="Lang B.F."/>
            <person name="Lavin J.L."/>
            <person name="Lee S."/>
            <person name="Li W."/>
            <person name="Lindquist E."/>
            <person name="Lopez-Garcia S."/>
            <person name="Luque E.M."/>
            <person name="Marcos A.T."/>
            <person name="Martin J."/>
            <person name="McCluskey K."/>
            <person name="Medina H.R."/>
            <person name="Miralles-Duran A."/>
            <person name="Miyazaki A."/>
            <person name="Munoz-Torres E."/>
            <person name="Oguiza J.A."/>
            <person name="Ohm R."/>
            <person name="Olmedo M."/>
            <person name="Orejas M."/>
            <person name="Ortiz-Castellanos L."/>
            <person name="Pisabarro A.G."/>
            <person name="Rodriguez-Romero J."/>
            <person name="Ruiz-Herrera J."/>
            <person name="Ruiz-Vazquez R."/>
            <person name="Sanz C."/>
            <person name="Schackwitz W."/>
            <person name="Schmutz J."/>
            <person name="Shahriari M."/>
            <person name="Shelest E."/>
            <person name="Silva-Franco F."/>
            <person name="Soanes D."/>
            <person name="Syed K."/>
            <person name="Tagua V.G."/>
            <person name="Talbot N.J."/>
            <person name="Thon M."/>
            <person name="De vries R.P."/>
            <person name="Wiebenga A."/>
            <person name="Yadav J.S."/>
            <person name="Braun E.L."/>
            <person name="Baker S."/>
            <person name="Garre V."/>
            <person name="Horwitz B."/>
            <person name="Torres-Martinez S."/>
            <person name="Idnurm A."/>
            <person name="Herrera-Estrella A."/>
            <person name="Gabaldon T."/>
            <person name="Grigoriev I.V."/>
        </authorList>
    </citation>
    <scope>NUCLEOTIDE SEQUENCE [LARGE SCALE GENOMIC DNA]</scope>
    <source>
        <strain evidence="25">NRRL 1555(-)</strain>
    </source>
</reference>
<dbReference type="GO" id="GO:0000724">
    <property type="term" value="P:double-strand break repair via homologous recombination"/>
    <property type="evidence" value="ECO:0007669"/>
    <property type="project" value="TreeGrafter"/>
</dbReference>
<evidence type="ECO:0000256" key="13">
    <source>
        <dbReference type="ARBA" id="ARBA00023004"/>
    </source>
</evidence>
<keyword evidence="4 20" id="KW-0004">4Fe-4S</keyword>
<dbReference type="Gene3D" id="1.10.132.60">
    <property type="entry name" value="DNA polymerase family B, C-terminal domain"/>
    <property type="match status" value="1"/>
</dbReference>
<dbReference type="OrthoDB" id="2414538at2759"/>
<comment type="subunit">
    <text evidence="19">Forms DNA polymerase zeta with REV7.</text>
</comment>
<dbReference type="InParanoid" id="A0A162UGC7"/>
<keyword evidence="10 20" id="KW-0863">Zinc-finger</keyword>
<keyword evidence="16" id="KW-0234">DNA repair</keyword>
<evidence type="ECO:0000256" key="17">
    <source>
        <dbReference type="ARBA" id="ARBA00023242"/>
    </source>
</evidence>
<dbReference type="Gene3D" id="3.30.420.10">
    <property type="entry name" value="Ribonuclease H-like superfamily/Ribonuclease H"/>
    <property type="match status" value="1"/>
</dbReference>
<dbReference type="InterPro" id="IPR023211">
    <property type="entry name" value="DNA_pol_palm_dom_sf"/>
</dbReference>
<dbReference type="GO" id="GO:0003887">
    <property type="term" value="F:DNA-directed DNA polymerase activity"/>
    <property type="evidence" value="ECO:0007669"/>
    <property type="project" value="UniProtKB-KW"/>
</dbReference>
<evidence type="ECO:0000256" key="4">
    <source>
        <dbReference type="ARBA" id="ARBA00022485"/>
    </source>
</evidence>
<dbReference type="STRING" id="763407.A0A162UGC7"/>
<gene>
    <name evidence="24" type="ORF">PHYBLDRAFT_177387</name>
</gene>
<keyword evidence="13 20" id="KW-0408">Iron</keyword>
<evidence type="ECO:0000259" key="23">
    <source>
        <dbReference type="Pfam" id="PF14260"/>
    </source>
</evidence>
<dbReference type="GeneID" id="28998785"/>
<dbReference type="InterPro" id="IPR017964">
    <property type="entry name" value="DNA-dir_DNA_pol_B_CS"/>
</dbReference>
<dbReference type="Pfam" id="PF03104">
    <property type="entry name" value="DNA_pol_B_exo1"/>
    <property type="match status" value="1"/>
</dbReference>
<dbReference type="SUPFAM" id="SSF56672">
    <property type="entry name" value="DNA/RNA polymerases"/>
    <property type="match status" value="1"/>
</dbReference>
<evidence type="ECO:0000256" key="7">
    <source>
        <dbReference type="ARBA" id="ARBA00022705"/>
    </source>
</evidence>
<comment type="catalytic activity">
    <reaction evidence="18 20">
        <text>DNA(n) + a 2'-deoxyribonucleoside 5'-triphosphate = DNA(n+1) + diphosphate</text>
        <dbReference type="Rhea" id="RHEA:22508"/>
        <dbReference type="Rhea" id="RHEA-COMP:17339"/>
        <dbReference type="Rhea" id="RHEA-COMP:17340"/>
        <dbReference type="ChEBI" id="CHEBI:33019"/>
        <dbReference type="ChEBI" id="CHEBI:61560"/>
        <dbReference type="ChEBI" id="CHEBI:173112"/>
        <dbReference type="EC" id="2.7.7.7"/>
    </reaction>
</comment>
<evidence type="ECO:0000256" key="1">
    <source>
        <dbReference type="ARBA" id="ARBA00001966"/>
    </source>
</evidence>
<dbReference type="CDD" id="cd05534">
    <property type="entry name" value="POLBc_zeta"/>
    <property type="match status" value="1"/>
</dbReference>
<evidence type="ECO:0000256" key="9">
    <source>
        <dbReference type="ARBA" id="ARBA00022763"/>
    </source>
</evidence>
<feature type="domain" description="DNA-directed DNA polymerase family B exonuclease" evidence="22">
    <location>
        <begin position="59"/>
        <end position="164"/>
    </location>
</feature>
<keyword evidence="14 20" id="KW-0411">Iron-sulfur</keyword>
<evidence type="ECO:0000256" key="15">
    <source>
        <dbReference type="ARBA" id="ARBA00023125"/>
    </source>
</evidence>
<dbReference type="GO" id="GO:0051539">
    <property type="term" value="F:4 iron, 4 sulfur cluster binding"/>
    <property type="evidence" value="ECO:0007669"/>
    <property type="project" value="UniProtKB-KW"/>
</dbReference>
<dbReference type="GO" id="GO:0000166">
    <property type="term" value="F:nucleotide binding"/>
    <property type="evidence" value="ECO:0007669"/>
    <property type="project" value="InterPro"/>
</dbReference>
<evidence type="ECO:0000256" key="18">
    <source>
        <dbReference type="ARBA" id="ARBA00049244"/>
    </source>
</evidence>
<evidence type="ECO:0000256" key="14">
    <source>
        <dbReference type="ARBA" id="ARBA00023014"/>
    </source>
</evidence>
<keyword evidence="25" id="KW-1185">Reference proteome</keyword>
<dbReference type="Pfam" id="PF14260">
    <property type="entry name" value="zf-C4pol"/>
    <property type="match status" value="1"/>
</dbReference>
<dbReference type="SMART" id="SM00486">
    <property type="entry name" value="POLBc"/>
    <property type="match status" value="1"/>
</dbReference>
<dbReference type="PRINTS" id="PR00106">
    <property type="entry name" value="DNAPOLB"/>
</dbReference>
<comment type="cofactor">
    <cofactor evidence="1 20">
        <name>[4Fe-4S] cluster</name>
        <dbReference type="ChEBI" id="CHEBI:49883"/>
    </cofactor>
</comment>
<accession>A0A162UGC7</accession>
<dbReference type="AlphaFoldDB" id="A0A162UGC7"/>
<dbReference type="InterPro" id="IPR043502">
    <property type="entry name" value="DNA/RNA_pol_sf"/>
</dbReference>
<dbReference type="Proteomes" id="UP000077315">
    <property type="component" value="Unassembled WGS sequence"/>
</dbReference>
<evidence type="ECO:0000256" key="3">
    <source>
        <dbReference type="ARBA" id="ARBA00005755"/>
    </source>
</evidence>
<dbReference type="VEuPathDB" id="FungiDB:PHYBLDRAFT_177387"/>
<dbReference type="GO" id="GO:0006260">
    <property type="term" value="P:DNA replication"/>
    <property type="evidence" value="ECO:0007669"/>
    <property type="project" value="UniProtKB-KW"/>
</dbReference>
<dbReference type="FunFam" id="1.10.132.60:FF:000007">
    <property type="entry name" value="DNA polymerase"/>
    <property type="match status" value="1"/>
</dbReference>
<keyword evidence="15 20" id="KW-0238">DNA-binding</keyword>
<dbReference type="InterPro" id="IPR036397">
    <property type="entry name" value="RNaseH_sf"/>
</dbReference>
<evidence type="ECO:0000256" key="20">
    <source>
        <dbReference type="RuleBase" id="RU000442"/>
    </source>
</evidence>
<feature type="domain" description="DNA-directed DNA polymerase family B multifunctional" evidence="21">
    <location>
        <begin position="231"/>
        <end position="679"/>
    </location>
</feature>
<dbReference type="InterPro" id="IPR030559">
    <property type="entry name" value="PolZ_Rev3"/>
</dbReference>
<dbReference type="FunFam" id="1.10.287.690:FF:000002">
    <property type="entry name" value="DNA polymerase zeta"/>
    <property type="match status" value="1"/>
</dbReference>
<proteinExistence type="inferred from homology"/>
<sequence length="828" mass="95482">MEQQPQIISSLITLLVLLLSIQLRYQRLVLTVGFLSVRLVRLSLKEEHIILTYICTLDMEVDYVENELSIFCTLIDKIRMYDPDILVGYELNNSSWGYLIERAAANGMNLVNELSRIQQESDIIARDSWGYKKASVFRVVGRHMINVWRLMKGEMSLTSYTFENIAYHLLRYRTPYYSNETLTTWNKRCVPVLKHRLYRYYADRAKMNLDMLDVADIIKRTSESARIFGIDFYSVLVRGSQFRVESIMFRIAKPENYVLITPSRKQVGEQRAIECLPLTLEPNSQYYNSPVVVLDFQSLYPSIMIAYNYCYSTCLGRVRAPGDDTAFGVCKLDIQKELFETLKDNIIVSPNGVMYVDHSIRKGLLGKMLEDILNTRVMVKRSAKDYVDDKGLLRMLDIRQLTLKLIANVTYGYTSASYSGRMPAVDIADSIVQTGRETMERTIKFINEHPTWGGKVVYGDTDSVFIHFPGKTRSEAFTLGNEISEQITKMNPAPIKLKFEKVYHPCVLLAKKRYVGSKYEFPTTLEPEFEAKGIETVRRDGTAATQKILKTSLKMLFKTQDMSQIKDYLYRQWTKILSNRVCLQDFIIAKGVRLGTYTEQSLPPGAQVAYKRMEQDPRAEPQYGHRVPYVVIYRDGPNAKLNEQVVHPEELLSDNSLRLNAEYYILKQIIPPLSRVFNLIGVDIKGWYDEMPRSQKAMALSFSHYFGNEARKINRIDQYYTSSHCIICRDITSQPICPSCLKQTSKSIFTLISRQKEAQKKWNNISLICNSCSQLPPVLSNSIESGDTEHPCNSLDCKVFYERNRTKNDVYALSIYDTLIDQWPVLDT</sequence>
<organism evidence="24 25">
    <name type="scientific">Phycomyces blakesleeanus (strain ATCC 8743b / DSM 1359 / FGSC 10004 / NBRC 33097 / NRRL 1555)</name>
    <dbReference type="NCBI Taxonomy" id="763407"/>
    <lineage>
        <taxon>Eukaryota</taxon>
        <taxon>Fungi</taxon>
        <taxon>Fungi incertae sedis</taxon>
        <taxon>Mucoromycota</taxon>
        <taxon>Mucoromycotina</taxon>
        <taxon>Mucoromycetes</taxon>
        <taxon>Mucorales</taxon>
        <taxon>Phycomycetaceae</taxon>
        <taxon>Phycomyces</taxon>
    </lineage>
</organism>
<dbReference type="CDD" id="cd05778">
    <property type="entry name" value="DNA_polB_zeta_exo"/>
    <property type="match status" value="1"/>
</dbReference>
<dbReference type="PANTHER" id="PTHR45812">
    <property type="entry name" value="DNA POLYMERASE ZETA CATALYTIC SUBUNIT"/>
    <property type="match status" value="1"/>
</dbReference>
<dbReference type="GO" id="GO:0003677">
    <property type="term" value="F:DNA binding"/>
    <property type="evidence" value="ECO:0007669"/>
    <property type="project" value="UniProtKB-KW"/>
</dbReference>
<evidence type="ECO:0000259" key="22">
    <source>
        <dbReference type="Pfam" id="PF03104"/>
    </source>
</evidence>
<dbReference type="FunCoup" id="A0A162UGC7">
    <property type="interactions" value="382"/>
</dbReference>
<evidence type="ECO:0000256" key="19">
    <source>
        <dbReference type="ARBA" id="ARBA00066055"/>
    </source>
</evidence>
<dbReference type="GO" id="GO:0008270">
    <property type="term" value="F:zinc ion binding"/>
    <property type="evidence" value="ECO:0007669"/>
    <property type="project" value="UniProtKB-KW"/>
</dbReference>
<keyword evidence="9" id="KW-0227">DNA damage</keyword>
<feature type="domain" description="C4-type zinc-finger of DNA polymerase delta" evidence="23">
    <location>
        <begin position="725"/>
        <end position="803"/>
    </location>
</feature>
<evidence type="ECO:0000256" key="10">
    <source>
        <dbReference type="ARBA" id="ARBA00022771"/>
    </source>
</evidence>
<dbReference type="GO" id="GO:0005634">
    <property type="term" value="C:nucleus"/>
    <property type="evidence" value="ECO:0007669"/>
    <property type="project" value="UniProtKB-SubCell"/>
</dbReference>
<evidence type="ECO:0000313" key="24">
    <source>
        <dbReference type="EMBL" id="OAD74983.1"/>
    </source>
</evidence>
<evidence type="ECO:0000256" key="16">
    <source>
        <dbReference type="ARBA" id="ARBA00023204"/>
    </source>
</evidence>
<dbReference type="Gene3D" id="1.10.287.690">
    <property type="entry name" value="Helix hairpin bin"/>
    <property type="match status" value="1"/>
</dbReference>
<dbReference type="RefSeq" id="XP_018293023.1">
    <property type="nucleotide sequence ID" value="XM_018437879.1"/>
</dbReference>
<evidence type="ECO:0000256" key="11">
    <source>
        <dbReference type="ARBA" id="ARBA00022833"/>
    </source>
</evidence>
<dbReference type="InterPro" id="IPR006134">
    <property type="entry name" value="DNA-dir_DNA_pol_B_multi_dom"/>
</dbReference>
<evidence type="ECO:0000256" key="2">
    <source>
        <dbReference type="ARBA" id="ARBA00004123"/>
    </source>
</evidence>
<dbReference type="Pfam" id="PF00136">
    <property type="entry name" value="DNA_pol_B"/>
    <property type="match status" value="1"/>
</dbReference>
<keyword evidence="12 20" id="KW-0239">DNA-directed DNA polymerase</keyword>
<dbReference type="Gene3D" id="3.90.1600.10">
    <property type="entry name" value="Palm domain of DNA polymerase"/>
    <property type="match status" value="1"/>
</dbReference>
<evidence type="ECO:0000313" key="25">
    <source>
        <dbReference type="Proteomes" id="UP000077315"/>
    </source>
</evidence>